<evidence type="ECO:0000313" key="2">
    <source>
        <dbReference type="EMBL" id="NLR17689.1"/>
    </source>
</evidence>
<evidence type="ECO:0000313" key="3">
    <source>
        <dbReference type="Proteomes" id="UP000763447"/>
    </source>
</evidence>
<dbReference type="InterPro" id="IPR008841">
    <property type="entry name" value="Siphovirus-type_tail_N"/>
</dbReference>
<proteinExistence type="predicted"/>
<dbReference type="Pfam" id="PF05709">
    <property type="entry name" value="Sipho_tail"/>
    <property type="match status" value="1"/>
</dbReference>
<dbReference type="EMBL" id="JAAXLJ010000003">
    <property type="protein sequence ID" value="NLR17689.1"/>
    <property type="molecule type" value="Genomic_DNA"/>
</dbReference>
<organism evidence="2 3">
    <name type="scientific">Secundilactobacillus angelensis</name>
    <dbReference type="NCBI Taxonomy" id="2722706"/>
    <lineage>
        <taxon>Bacteria</taxon>
        <taxon>Bacillati</taxon>
        <taxon>Bacillota</taxon>
        <taxon>Bacilli</taxon>
        <taxon>Lactobacillales</taxon>
        <taxon>Lactobacillaceae</taxon>
        <taxon>Secundilactobacillus</taxon>
    </lineage>
</organism>
<dbReference type="RefSeq" id="WP_168924314.1">
    <property type="nucleotide sequence ID" value="NZ_JAAXLJ010000003.1"/>
</dbReference>
<feature type="domain" description="Siphovirus-type tail component RIFT-related" evidence="1">
    <location>
        <begin position="35"/>
        <end position="130"/>
    </location>
</feature>
<dbReference type="Proteomes" id="UP000763447">
    <property type="component" value="Unassembled WGS sequence"/>
</dbReference>
<keyword evidence="3" id="KW-1185">Reference proteome</keyword>
<accession>A0ABX1KVP7</accession>
<name>A0ABX1KVP7_9LACO</name>
<reference evidence="2 3" key="1">
    <citation type="submission" date="2020-04" db="EMBL/GenBank/DDBJ databases">
        <title>A novel species of genus Lactobacillus that was isolated from fermented food Zha-chili.</title>
        <authorList>
            <person name="Zhang Z."/>
        </authorList>
    </citation>
    <scope>NUCLEOTIDE SEQUENCE [LARGE SCALE GENOMIC DNA]</scope>
    <source>
        <strain evidence="3">HBUAS51383</strain>
    </source>
</reference>
<evidence type="ECO:0000259" key="1">
    <source>
        <dbReference type="Pfam" id="PF05709"/>
    </source>
</evidence>
<sequence>MSKRPKLYVQYDDTDEVEVSEAIRGLTFLGDSTSPNLLNTYQTDAAVDGELLTSQTFDKSTVTANFWLHFGDYYDYVMAKHEIYKLFANRRMLRLRTDAQPSLVKYVRTTPFEITIDEPGTHDVQFAIPFDNPSGYLYSAVNSDQLTADNSQFGMNLPTDTAIGYHFTTTSFEVFNASDIAIEPYLQRHELRIIINFTGDNLTLTNSTNGSSWSYTKAATSSDQIVLNGINTTLNGKPASANTDFGNITLNPGFNSITATGATAVDITFSFPFIYLA</sequence>
<comment type="caution">
    <text evidence="2">The sequence shown here is derived from an EMBL/GenBank/DDBJ whole genome shotgun (WGS) entry which is preliminary data.</text>
</comment>
<protein>
    <submittedName>
        <fullName evidence="2">Phage tail family protein</fullName>
    </submittedName>
</protein>
<gene>
    <name evidence="2" type="ORF">HC026_02010</name>
</gene>